<dbReference type="SUPFAM" id="SSF48403">
    <property type="entry name" value="Ankyrin repeat"/>
    <property type="match status" value="1"/>
</dbReference>
<gene>
    <name evidence="7" type="ORF">BDN70DRAFT_901489</name>
</gene>
<evidence type="ECO:0000313" key="8">
    <source>
        <dbReference type="Proteomes" id="UP000807469"/>
    </source>
</evidence>
<feature type="repeat" description="ANK" evidence="4">
    <location>
        <begin position="222"/>
        <end position="254"/>
    </location>
</feature>
<evidence type="ECO:0000256" key="2">
    <source>
        <dbReference type="ARBA" id="ARBA00022771"/>
    </source>
</evidence>
<dbReference type="EMBL" id="MU155725">
    <property type="protein sequence ID" value="KAF9471245.1"/>
    <property type="molecule type" value="Genomic_DNA"/>
</dbReference>
<proteinExistence type="predicted"/>
<accession>A0A9P5YPC8</accession>
<evidence type="ECO:0000256" key="3">
    <source>
        <dbReference type="ARBA" id="ARBA00022833"/>
    </source>
</evidence>
<dbReference type="Gene3D" id="1.25.40.20">
    <property type="entry name" value="Ankyrin repeat-containing domain"/>
    <property type="match status" value="1"/>
</dbReference>
<dbReference type="Proteomes" id="UP000807469">
    <property type="component" value="Unassembled WGS sequence"/>
</dbReference>
<keyword evidence="1" id="KW-0479">Metal-binding</keyword>
<comment type="caution">
    <text evidence="7">The sequence shown here is derived from an EMBL/GenBank/DDBJ whole genome shotgun (WGS) entry which is preliminary data.</text>
</comment>
<evidence type="ECO:0000313" key="7">
    <source>
        <dbReference type="EMBL" id="KAF9471245.1"/>
    </source>
</evidence>
<dbReference type="Pfam" id="PF01753">
    <property type="entry name" value="zf-MYND"/>
    <property type="match status" value="1"/>
</dbReference>
<dbReference type="PROSITE" id="PS50088">
    <property type="entry name" value="ANK_REPEAT"/>
    <property type="match status" value="1"/>
</dbReference>
<evidence type="ECO:0000256" key="4">
    <source>
        <dbReference type="PROSITE-ProRule" id="PRU00023"/>
    </source>
</evidence>
<feature type="non-terminal residue" evidence="7">
    <location>
        <position position="1"/>
    </location>
</feature>
<evidence type="ECO:0000256" key="5">
    <source>
        <dbReference type="PROSITE-ProRule" id="PRU00134"/>
    </source>
</evidence>
<dbReference type="InterPro" id="IPR002893">
    <property type="entry name" value="Znf_MYND"/>
</dbReference>
<name>A0A9P5YPC8_9AGAR</name>
<dbReference type="OrthoDB" id="432970at2759"/>
<keyword evidence="4" id="KW-0040">ANK repeat</keyword>
<dbReference type="SUPFAM" id="SSF144232">
    <property type="entry name" value="HIT/MYND zinc finger-like"/>
    <property type="match status" value="1"/>
</dbReference>
<keyword evidence="8" id="KW-1185">Reference proteome</keyword>
<dbReference type="AlphaFoldDB" id="A0A9P5YPC8"/>
<dbReference type="InterPro" id="IPR036770">
    <property type="entry name" value="Ankyrin_rpt-contain_sf"/>
</dbReference>
<protein>
    <recommendedName>
        <fullName evidence="6">MYND-type domain-containing protein</fullName>
    </recommendedName>
</protein>
<keyword evidence="3" id="KW-0862">Zinc</keyword>
<reference evidence="7" key="1">
    <citation type="submission" date="2020-11" db="EMBL/GenBank/DDBJ databases">
        <authorList>
            <consortium name="DOE Joint Genome Institute"/>
            <person name="Ahrendt S."/>
            <person name="Riley R."/>
            <person name="Andreopoulos W."/>
            <person name="Labutti K."/>
            <person name="Pangilinan J."/>
            <person name="Ruiz-Duenas F.J."/>
            <person name="Barrasa J.M."/>
            <person name="Sanchez-Garcia M."/>
            <person name="Camarero S."/>
            <person name="Miyauchi S."/>
            <person name="Serrano A."/>
            <person name="Linde D."/>
            <person name="Babiker R."/>
            <person name="Drula E."/>
            <person name="Ayuso-Fernandez I."/>
            <person name="Pacheco R."/>
            <person name="Padilla G."/>
            <person name="Ferreira P."/>
            <person name="Barriuso J."/>
            <person name="Kellner H."/>
            <person name="Castanera R."/>
            <person name="Alfaro M."/>
            <person name="Ramirez L."/>
            <person name="Pisabarro A.G."/>
            <person name="Kuo A."/>
            <person name="Tritt A."/>
            <person name="Lipzen A."/>
            <person name="He G."/>
            <person name="Yan M."/>
            <person name="Ng V."/>
            <person name="Cullen D."/>
            <person name="Martin F."/>
            <person name="Rosso M.-N."/>
            <person name="Henrissat B."/>
            <person name="Hibbett D."/>
            <person name="Martinez A.T."/>
            <person name="Grigoriev I.V."/>
        </authorList>
    </citation>
    <scope>NUCLEOTIDE SEQUENCE</scope>
    <source>
        <strain evidence="7">CIRM-BRFM 674</strain>
    </source>
</reference>
<dbReference type="Gene3D" id="6.10.140.2220">
    <property type="match status" value="1"/>
</dbReference>
<dbReference type="PROSITE" id="PS50865">
    <property type="entry name" value="ZF_MYND_2"/>
    <property type="match status" value="1"/>
</dbReference>
<organism evidence="7 8">
    <name type="scientific">Pholiota conissans</name>
    <dbReference type="NCBI Taxonomy" id="109636"/>
    <lineage>
        <taxon>Eukaryota</taxon>
        <taxon>Fungi</taxon>
        <taxon>Dikarya</taxon>
        <taxon>Basidiomycota</taxon>
        <taxon>Agaricomycotina</taxon>
        <taxon>Agaricomycetes</taxon>
        <taxon>Agaricomycetidae</taxon>
        <taxon>Agaricales</taxon>
        <taxon>Agaricineae</taxon>
        <taxon>Strophariaceae</taxon>
        <taxon>Pholiota</taxon>
    </lineage>
</organism>
<dbReference type="GO" id="GO:0008270">
    <property type="term" value="F:zinc ion binding"/>
    <property type="evidence" value="ECO:0007669"/>
    <property type="project" value="UniProtKB-KW"/>
</dbReference>
<keyword evidence="2 5" id="KW-0863">Zinc-finger</keyword>
<sequence length="532" mass="60577">TRYLHGTCTVLARYITVPSRYMPGKAYGKKPRSKTNEKYSVITHIRPDGEKTTIFPIPDKKHSKPLLPPEFIEKIEAEPKMKGYRSSIYSSGAHEQRLSICNWGSSLRPDIFTAFPNGERGFDRAAKRTVTHLRAMQGDVLALCELIRCGANPDHEDANGVTPIFIALKEMSGFLRPGCVITNRERNMKPFTASEIEKELFRGELVVRTLIEQHVDVNRCVDNISLLHIVCVMKNWNIIALLLEHGAKMDLSGSTIERCFSRAERARFHALVKTKSLPRNQERPPQACPCWSGKLVKDCHANEQPYPPNFICICSSAKLYEKCCLRKQPVVERRHGERRCIVHYSKGRSLPGPNDNQLDLETNQELVRILGHHIDPAYAYALNRSVYGPVAVGHNFSRRIQEECQQRWNALIDEYITLGVDYRSKFEIERAAKIGVRAGALVRKCEGQGCWKVERRDVEALKICAKCRLAVYCSTVCQKSSWPTHKLTCGSNTQKAQQLPSQHVIENFRAKYLASRREWQLEKESVSSISML</sequence>
<dbReference type="InterPro" id="IPR002110">
    <property type="entry name" value="Ankyrin_rpt"/>
</dbReference>
<feature type="domain" description="MYND-type" evidence="6">
    <location>
        <begin position="450"/>
        <end position="489"/>
    </location>
</feature>
<evidence type="ECO:0000259" key="6">
    <source>
        <dbReference type="PROSITE" id="PS50865"/>
    </source>
</evidence>
<evidence type="ECO:0000256" key="1">
    <source>
        <dbReference type="ARBA" id="ARBA00022723"/>
    </source>
</evidence>